<dbReference type="CDD" id="cd18809">
    <property type="entry name" value="SF1_C_RecD"/>
    <property type="match status" value="1"/>
</dbReference>
<dbReference type="Pfam" id="PF13245">
    <property type="entry name" value="AAA_19"/>
    <property type="match status" value="1"/>
</dbReference>
<dbReference type="Gene3D" id="3.40.50.300">
    <property type="entry name" value="P-loop containing nucleotide triphosphate hydrolases"/>
    <property type="match status" value="2"/>
</dbReference>
<dbReference type="Proteomes" id="UP000178615">
    <property type="component" value="Unassembled WGS sequence"/>
</dbReference>
<accession>A0A1F4ULS2</accession>
<dbReference type="AlphaFoldDB" id="A0A1F4ULS2"/>
<name>A0A1F4ULS2_UNCKA</name>
<sequence length="386" mass="44699">MIDLTKEQKNSINTLFEWYKNKNKNHLTLGGYAGTGKTTVISIFRKILFQLNPNIRVSLCSYTGRATRVLEKTLKIAGSYYTKDNISTIHSLIYSPIENANKEITAWRKKEDIEYDLIIIDESSMVDYQIWADLVSFGIPIIAVGDHGQLPPIYGNFNLMESPDIKLNEIHRQNLGNPIIKLSELARKGGYIKPGKYGTHALKYDLTDYDSKDILNHYLESFDKNTFILTGFNSTRVELNKLIRNTYLFETEEPQVNDKVICLKNNHEKGIYNGMIGYLKSINSFNDCWYTAEILFENNTFYSGLIYKPQFNQKSSLNFTDNRKKLIKGDLIDFGYAMTVHKAQGSEADRVIIFEERSRHMDDLMWARWLYTGITRAKKEIYIFGR</sequence>
<dbReference type="InterPro" id="IPR050534">
    <property type="entry name" value="Coronavir_polyprotein_1ab"/>
</dbReference>
<gene>
    <name evidence="2" type="ORF">A2V49_03980</name>
</gene>
<reference evidence="2 3" key="1">
    <citation type="journal article" date="2016" name="Nat. Commun.">
        <title>Thousands of microbial genomes shed light on interconnected biogeochemical processes in an aquifer system.</title>
        <authorList>
            <person name="Anantharaman K."/>
            <person name="Brown C.T."/>
            <person name="Hug L.A."/>
            <person name="Sharon I."/>
            <person name="Castelle C.J."/>
            <person name="Probst A.J."/>
            <person name="Thomas B.C."/>
            <person name="Singh A."/>
            <person name="Wilkins M.J."/>
            <person name="Karaoz U."/>
            <person name="Brodie E.L."/>
            <person name="Williams K.H."/>
            <person name="Hubbard S.S."/>
            <person name="Banfield J.F."/>
        </authorList>
    </citation>
    <scope>NUCLEOTIDE SEQUENCE [LARGE SCALE GENOMIC DNA]</scope>
</reference>
<evidence type="ECO:0000259" key="1">
    <source>
        <dbReference type="Pfam" id="PF13538"/>
    </source>
</evidence>
<evidence type="ECO:0000313" key="2">
    <source>
        <dbReference type="EMBL" id="OGC45921.1"/>
    </source>
</evidence>
<dbReference type="InterPro" id="IPR027417">
    <property type="entry name" value="P-loop_NTPase"/>
</dbReference>
<comment type="caution">
    <text evidence="2">The sequence shown here is derived from an EMBL/GenBank/DDBJ whole genome shotgun (WGS) entry which is preliminary data.</text>
</comment>
<dbReference type="Gene3D" id="2.30.30.940">
    <property type="match status" value="1"/>
</dbReference>
<dbReference type="PANTHER" id="PTHR43788">
    <property type="entry name" value="DNA2/NAM7 HELICASE FAMILY MEMBER"/>
    <property type="match status" value="1"/>
</dbReference>
<organism evidence="2 3">
    <name type="scientific">candidate division WWE3 bacterium RBG_19FT_COMBO_34_6</name>
    <dbReference type="NCBI Taxonomy" id="1802612"/>
    <lineage>
        <taxon>Bacteria</taxon>
        <taxon>Katanobacteria</taxon>
    </lineage>
</organism>
<dbReference type="Pfam" id="PF13538">
    <property type="entry name" value="UvrD_C_2"/>
    <property type="match status" value="1"/>
</dbReference>
<proteinExistence type="predicted"/>
<protein>
    <recommendedName>
        <fullName evidence="1">UvrD-like helicase C-terminal domain-containing protein</fullName>
    </recommendedName>
</protein>
<feature type="domain" description="UvrD-like helicase C-terminal" evidence="1">
    <location>
        <begin position="335"/>
        <end position="383"/>
    </location>
</feature>
<dbReference type="InterPro" id="IPR027785">
    <property type="entry name" value="UvrD-like_helicase_C"/>
</dbReference>
<dbReference type="EMBL" id="MEUV01000018">
    <property type="protein sequence ID" value="OGC45921.1"/>
    <property type="molecule type" value="Genomic_DNA"/>
</dbReference>
<evidence type="ECO:0000313" key="3">
    <source>
        <dbReference type="Proteomes" id="UP000178615"/>
    </source>
</evidence>
<dbReference type="SUPFAM" id="SSF52540">
    <property type="entry name" value="P-loop containing nucleoside triphosphate hydrolases"/>
    <property type="match status" value="1"/>
</dbReference>